<evidence type="ECO:0000256" key="6">
    <source>
        <dbReference type="SAM" id="SignalP"/>
    </source>
</evidence>
<evidence type="ECO:0000313" key="9">
    <source>
        <dbReference type="RefSeq" id="XP_038846221.1"/>
    </source>
</evidence>
<reference evidence="9" key="1">
    <citation type="submission" date="2025-08" db="UniProtKB">
        <authorList>
            <consortium name="RefSeq"/>
        </authorList>
    </citation>
    <scope>IDENTIFICATION</scope>
    <source>
        <tissue evidence="9">White muscle</tissue>
    </source>
</reference>
<protein>
    <submittedName>
        <fullName evidence="9">Protein shisa-6-like isoform X1</fullName>
    </submittedName>
</protein>
<comment type="subcellular location">
    <subcellularLocation>
        <location evidence="1">Membrane</location>
    </subcellularLocation>
</comment>
<keyword evidence="8" id="KW-1185">Reference proteome</keyword>
<feature type="region of interest" description="Disordered" evidence="5">
    <location>
        <begin position="367"/>
        <end position="407"/>
    </location>
</feature>
<dbReference type="Proteomes" id="UP000808372">
    <property type="component" value="Chromosome 4"/>
</dbReference>
<feature type="signal peptide" evidence="6">
    <location>
        <begin position="1"/>
        <end position="20"/>
    </location>
</feature>
<feature type="domain" description="Shisa N-terminal" evidence="7">
    <location>
        <begin position="61"/>
        <end position="111"/>
    </location>
</feature>
<feature type="chain" id="PRO_5035765941" evidence="6">
    <location>
        <begin position="21"/>
        <end position="534"/>
    </location>
</feature>
<feature type="region of interest" description="Disordered" evidence="5">
    <location>
        <begin position="198"/>
        <end position="241"/>
    </location>
</feature>
<dbReference type="Pfam" id="PF13908">
    <property type="entry name" value="Shisa_N"/>
    <property type="match status" value="1"/>
</dbReference>
<dbReference type="GO" id="GO:0032281">
    <property type="term" value="C:AMPA glutamate receptor complex"/>
    <property type="evidence" value="ECO:0007669"/>
    <property type="project" value="TreeGrafter"/>
</dbReference>
<accession>A0A8U0QKW3</accession>
<evidence type="ECO:0000256" key="4">
    <source>
        <dbReference type="ARBA" id="ARBA00023136"/>
    </source>
</evidence>
<dbReference type="GO" id="GO:0045211">
    <property type="term" value="C:postsynaptic membrane"/>
    <property type="evidence" value="ECO:0007669"/>
    <property type="project" value="TreeGrafter"/>
</dbReference>
<dbReference type="PANTHER" id="PTHR31774:SF0">
    <property type="entry name" value="PROTEIN SHISA-6"/>
    <property type="match status" value="1"/>
</dbReference>
<dbReference type="RefSeq" id="XP_038846221.1">
    <property type="nucleotide sequence ID" value="XM_038990293.1"/>
</dbReference>
<evidence type="ECO:0000256" key="2">
    <source>
        <dbReference type="ARBA" id="ARBA00022692"/>
    </source>
</evidence>
<sequence length="534" mass="59751">MGIRHLLLLLIYLDPLSVLCAGTGGKKMKPVTKRTPKAKDTNITAVIPTAAPQKNTTKDYDTCTGYYDVSGQFDREFACNNTVHRYCCGSCFLRFCCQEKEKRVDQSSCKNYNKPDWVKTPPPSPASTGQPFDPSMDQTNTAVYITCGIIAFILVVGVSAKVAYDKATEPPQEMNIHRALADILRQQGPIPISQYDCENFSAMNGSPKDNTPQQTSSKNHYTPVHQSKSNHGLHYGKESVRSSGGHDLNTFISSGFVTLGRGQPKGTHNYNHMVLGSPTRTHNENTRMSGILTSQTEPYDLSSSRSFQSLSHLPPTYEAAVKADLNRYSSLKRLTDKDVDDYYTRKRHLPDLAARSTLPLHVIKMNQEQQAPRRQRPPRVQRAMSQDRVLSPNRDPQPDYHGIGMTRQGGRILSDEQLLSAERLRSQERLMSQDRLYYNDKSMSHAISHPDVFMPTTPLMDHYKMTKMHSHPSASSNAGAAGGAGAAVHSNTLAMNHTTNKRQQFASRRTHTVEQLHYIPQQHYRTGSKTEVTV</sequence>
<dbReference type="AlphaFoldDB" id="A0A8U0QKW3"/>
<dbReference type="GO" id="GO:0014069">
    <property type="term" value="C:postsynaptic density"/>
    <property type="evidence" value="ECO:0007669"/>
    <property type="project" value="TreeGrafter"/>
</dbReference>
<evidence type="ECO:0000256" key="5">
    <source>
        <dbReference type="SAM" id="MobiDB-lite"/>
    </source>
</evidence>
<keyword evidence="3" id="KW-1133">Transmembrane helix</keyword>
<dbReference type="InterPro" id="IPR026910">
    <property type="entry name" value="Shisa"/>
</dbReference>
<evidence type="ECO:0000256" key="1">
    <source>
        <dbReference type="ARBA" id="ARBA00004370"/>
    </source>
</evidence>
<proteinExistence type="predicted"/>
<dbReference type="InterPro" id="IPR053891">
    <property type="entry name" value="Shisa_N"/>
</dbReference>
<dbReference type="GeneID" id="120045414"/>
<dbReference type="GO" id="GO:0048172">
    <property type="term" value="P:regulation of short-term neuronal synaptic plasticity"/>
    <property type="evidence" value="ECO:0007669"/>
    <property type="project" value="TreeGrafter"/>
</dbReference>
<keyword evidence="2" id="KW-0812">Transmembrane</keyword>
<evidence type="ECO:0000256" key="3">
    <source>
        <dbReference type="ARBA" id="ARBA00022989"/>
    </source>
</evidence>
<organism evidence="8 9">
    <name type="scientific">Salvelinus namaycush</name>
    <name type="common">Lake trout</name>
    <name type="synonym">Salmo namaycush</name>
    <dbReference type="NCBI Taxonomy" id="8040"/>
    <lineage>
        <taxon>Eukaryota</taxon>
        <taxon>Metazoa</taxon>
        <taxon>Chordata</taxon>
        <taxon>Craniata</taxon>
        <taxon>Vertebrata</taxon>
        <taxon>Euteleostomi</taxon>
        <taxon>Actinopterygii</taxon>
        <taxon>Neopterygii</taxon>
        <taxon>Teleostei</taxon>
        <taxon>Protacanthopterygii</taxon>
        <taxon>Salmoniformes</taxon>
        <taxon>Salmonidae</taxon>
        <taxon>Salmoninae</taxon>
        <taxon>Salvelinus</taxon>
    </lineage>
</organism>
<dbReference type="GO" id="GO:0032591">
    <property type="term" value="C:dendritic spine membrane"/>
    <property type="evidence" value="ECO:0007669"/>
    <property type="project" value="TreeGrafter"/>
</dbReference>
<gene>
    <name evidence="9" type="primary">LOC120045414</name>
</gene>
<evidence type="ECO:0000313" key="8">
    <source>
        <dbReference type="Proteomes" id="UP000808372"/>
    </source>
</evidence>
<keyword evidence="6" id="KW-0732">Signal</keyword>
<evidence type="ECO:0000259" key="7">
    <source>
        <dbReference type="Pfam" id="PF13908"/>
    </source>
</evidence>
<keyword evidence="4" id="KW-0472">Membrane</keyword>
<dbReference type="KEGG" id="snh:120045414"/>
<name>A0A8U0QKW3_SALNM</name>
<dbReference type="PANTHER" id="PTHR31774">
    <property type="entry name" value="PROTEIN SHISA-9-RELATED"/>
    <property type="match status" value="1"/>
</dbReference>
<feature type="compositionally biased region" description="Polar residues" evidence="5">
    <location>
        <begin position="201"/>
        <end position="230"/>
    </location>
</feature>